<evidence type="ECO:0000313" key="2">
    <source>
        <dbReference type="EMBL" id="SDX02892.1"/>
    </source>
</evidence>
<keyword evidence="3" id="KW-1185">Reference proteome</keyword>
<dbReference type="Pfam" id="PF13333">
    <property type="entry name" value="rve_2"/>
    <property type="match status" value="1"/>
</dbReference>
<dbReference type="STRING" id="89784.SAMN04489725_1331"/>
<dbReference type="EMBL" id="FNOJ01000033">
    <property type="protein sequence ID" value="SDX02892.1"/>
    <property type="molecule type" value="Genomic_DNA"/>
</dbReference>
<dbReference type="SUPFAM" id="SSF53098">
    <property type="entry name" value="Ribonuclease H-like"/>
    <property type="match status" value="1"/>
</dbReference>
<dbReference type="Proteomes" id="UP000182589">
    <property type="component" value="Unassembled WGS sequence"/>
</dbReference>
<dbReference type="GO" id="GO:0003676">
    <property type="term" value="F:nucleic acid binding"/>
    <property type="evidence" value="ECO:0007669"/>
    <property type="project" value="InterPro"/>
</dbReference>
<evidence type="ECO:0000259" key="1">
    <source>
        <dbReference type="Pfam" id="PF13333"/>
    </source>
</evidence>
<dbReference type="Gene3D" id="3.30.420.10">
    <property type="entry name" value="Ribonuclease H-like superfamily/Ribonuclease H"/>
    <property type="match status" value="1"/>
</dbReference>
<reference evidence="3" key="1">
    <citation type="submission" date="2016-10" db="EMBL/GenBank/DDBJ databases">
        <authorList>
            <person name="Varghese N."/>
        </authorList>
    </citation>
    <scope>NUCLEOTIDE SEQUENCE [LARGE SCALE GENOMIC DNA]</scope>
    <source>
        <strain evidence="3">DSM 12489</strain>
    </source>
</reference>
<name>A0A1H2YCE2_9BACL</name>
<dbReference type="RefSeq" id="WP_143027555.1">
    <property type="nucleotide sequence ID" value="NZ_BSRA01000055.1"/>
</dbReference>
<sequence length="68" mass="8363">ACIESFHSIIKRELVYLEKFKTREQAIQRIFEYIEVWYNRERVHSSIGYLTPVEYERRYFQVSRAKAS</sequence>
<dbReference type="InterPro" id="IPR050900">
    <property type="entry name" value="Transposase_IS3/IS150/IS904"/>
</dbReference>
<dbReference type="InterPro" id="IPR001584">
    <property type="entry name" value="Integrase_cat-core"/>
</dbReference>
<dbReference type="InterPro" id="IPR036397">
    <property type="entry name" value="RNaseH_sf"/>
</dbReference>
<dbReference type="AlphaFoldDB" id="A0A1H2YCE2"/>
<feature type="domain" description="Integrase catalytic" evidence="1">
    <location>
        <begin position="4"/>
        <end position="57"/>
    </location>
</feature>
<protein>
    <submittedName>
        <fullName evidence="2">Integrase core domain-containing protein</fullName>
    </submittedName>
</protein>
<dbReference type="PANTHER" id="PTHR46889">
    <property type="entry name" value="TRANSPOSASE INSF FOR INSERTION SEQUENCE IS3B-RELATED"/>
    <property type="match status" value="1"/>
</dbReference>
<accession>A0A1H2YCE2</accession>
<dbReference type="PANTHER" id="PTHR46889:SF4">
    <property type="entry name" value="TRANSPOSASE INSO FOR INSERTION SEQUENCE ELEMENT IS911B-RELATED"/>
    <property type="match status" value="1"/>
</dbReference>
<dbReference type="InterPro" id="IPR012337">
    <property type="entry name" value="RNaseH-like_sf"/>
</dbReference>
<feature type="non-terminal residue" evidence="2">
    <location>
        <position position="1"/>
    </location>
</feature>
<gene>
    <name evidence="2" type="ORF">SAMN04489725_1331</name>
</gene>
<evidence type="ECO:0000313" key="3">
    <source>
        <dbReference type="Proteomes" id="UP000182589"/>
    </source>
</evidence>
<dbReference type="GO" id="GO:0015074">
    <property type="term" value="P:DNA integration"/>
    <property type="evidence" value="ECO:0007669"/>
    <property type="project" value="InterPro"/>
</dbReference>
<proteinExistence type="predicted"/>
<organism evidence="2 3">
    <name type="scientific">Alicyclobacillus hesperidum</name>
    <dbReference type="NCBI Taxonomy" id="89784"/>
    <lineage>
        <taxon>Bacteria</taxon>
        <taxon>Bacillati</taxon>
        <taxon>Bacillota</taxon>
        <taxon>Bacilli</taxon>
        <taxon>Bacillales</taxon>
        <taxon>Alicyclobacillaceae</taxon>
        <taxon>Alicyclobacillus</taxon>
    </lineage>
</organism>